<organism evidence="19 20">
    <name type="scientific">Yoonia phaeophyticola</name>
    <dbReference type="NCBI Taxonomy" id="3137369"/>
    <lineage>
        <taxon>Bacteria</taxon>
        <taxon>Pseudomonadati</taxon>
        <taxon>Pseudomonadota</taxon>
        <taxon>Alphaproteobacteria</taxon>
        <taxon>Rhodobacterales</taxon>
        <taxon>Paracoccaceae</taxon>
        <taxon>Yoonia</taxon>
    </lineage>
</organism>
<evidence type="ECO:0000256" key="1">
    <source>
        <dbReference type="ARBA" id="ARBA00004571"/>
    </source>
</evidence>
<dbReference type="InterPro" id="IPR040716">
    <property type="entry name" value="Wza_C"/>
</dbReference>
<evidence type="ECO:0000256" key="12">
    <source>
        <dbReference type="ARBA" id="ARBA00023139"/>
    </source>
</evidence>
<comment type="similarity">
    <text evidence="2">Belongs to the BexD/CtrA/VexA family.</text>
</comment>
<reference evidence="20" key="1">
    <citation type="submission" date="2024-04" db="EMBL/GenBank/DDBJ databases">
        <title>Phylogenomic analyses of a clade within the roseobacter group suggest taxonomic reassignments of species of the genera Aestuariivita, Citreicella, Loktanella, Nautella, Pelagibaca, Ruegeria, Thalassobius, Thiobacimonas and Tropicibacter, and the proposal o.</title>
        <authorList>
            <person name="Jeon C.O."/>
        </authorList>
    </citation>
    <scope>NUCLEOTIDE SEQUENCE [LARGE SCALE GENOMIC DNA]</scope>
    <source>
        <strain evidence="20">BS5-3</strain>
    </source>
</reference>
<proteinExistence type="inferred from homology"/>
<keyword evidence="8" id="KW-0625">Polysaccharide transport</keyword>
<keyword evidence="6" id="KW-0812">Transmembrane</keyword>
<evidence type="ECO:0000256" key="6">
    <source>
        <dbReference type="ARBA" id="ARBA00022692"/>
    </source>
</evidence>
<keyword evidence="5" id="KW-0762">Sugar transport</keyword>
<keyword evidence="14" id="KW-0449">Lipoprotein</keyword>
<keyword evidence="4" id="KW-1134">Transmembrane beta strand</keyword>
<evidence type="ECO:0000256" key="15">
    <source>
        <dbReference type="SAM" id="MobiDB-lite"/>
    </source>
</evidence>
<protein>
    <submittedName>
        <fullName evidence="19">Polysaccharide biosynthesis/export family protein</fullName>
    </submittedName>
</protein>
<evidence type="ECO:0000259" key="17">
    <source>
        <dbReference type="Pfam" id="PF18412"/>
    </source>
</evidence>
<feature type="domain" description="SLBB" evidence="18">
    <location>
        <begin position="123"/>
        <end position="200"/>
    </location>
</feature>
<keyword evidence="10" id="KW-0626">Porin</keyword>
<feature type="domain" description="Outer-membrane lipoprotein Wza C-terminal" evidence="17">
    <location>
        <begin position="352"/>
        <end position="367"/>
    </location>
</feature>
<keyword evidence="9" id="KW-0406">Ion transport</keyword>
<dbReference type="Proteomes" id="UP001440612">
    <property type="component" value="Chromosome"/>
</dbReference>
<dbReference type="PANTHER" id="PTHR33619">
    <property type="entry name" value="POLYSACCHARIDE EXPORT PROTEIN GFCE-RELATED"/>
    <property type="match status" value="1"/>
</dbReference>
<evidence type="ECO:0000256" key="13">
    <source>
        <dbReference type="ARBA" id="ARBA00023237"/>
    </source>
</evidence>
<gene>
    <name evidence="19" type="ORF">AABB29_02635</name>
</gene>
<evidence type="ECO:0000259" key="16">
    <source>
        <dbReference type="Pfam" id="PF02563"/>
    </source>
</evidence>
<sequence length="378" mass="40931">MTPRFDALPEPSQAGAPPAPLAARLPPISDPGPYRIGIGDIVRVVRPGMVRAENDPVGSQSRGDPVQTYAVQDDGAIAIHDLGRITVAGLTLQEAEARLFQQMAERLVEPTFSLEVAEFKAARVSLGGAVANAAVLPITLTPLHLDEALARAGGIATADLTNTSIRMYRDGGLYQIPMQDYLSRPELQKLLLQDGDSIFVDTRFPLEKAQAFFEEQIAVAQLRQQARQQALAELNAEIDRRQATLTERRSGFQDLIALDAVPRDYIYLTGEVTNAGRQAMPFGRQMTLADGLYANGGFSAETGNPSQIYVLRDAGAGDVTAWQLDGRNVANLTLATRFNLYPNDIIFVAEQPVTRWNRVVQQLVPSLITSGAGIAVAN</sequence>
<evidence type="ECO:0000256" key="8">
    <source>
        <dbReference type="ARBA" id="ARBA00023047"/>
    </source>
</evidence>
<comment type="subcellular location">
    <subcellularLocation>
        <location evidence="1">Cell outer membrane</location>
        <topology evidence="1">Multi-pass membrane protein</topology>
    </subcellularLocation>
</comment>
<feature type="region of interest" description="Disordered" evidence="15">
    <location>
        <begin position="1"/>
        <end position="26"/>
    </location>
</feature>
<evidence type="ECO:0000256" key="10">
    <source>
        <dbReference type="ARBA" id="ARBA00023114"/>
    </source>
</evidence>
<dbReference type="RefSeq" id="WP_341367678.1">
    <property type="nucleotide sequence ID" value="NZ_CP150951.2"/>
</dbReference>
<dbReference type="Gene3D" id="3.10.560.10">
    <property type="entry name" value="Outer membrane lipoprotein wza domain like"/>
    <property type="match status" value="2"/>
</dbReference>
<evidence type="ECO:0000256" key="3">
    <source>
        <dbReference type="ARBA" id="ARBA00022448"/>
    </source>
</evidence>
<feature type="domain" description="SLBB" evidence="18">
    <location>
        <begin position="266"/>
        <end position="348"/>
    </location>
</feature>
<dbReference type="Pfam" id="PF22461">
    <property type="entry name" value="SLBB_2"/>
    <property type="match status" value="2"/>
</dbReference>
<evidence type="ECO:0000256" key="4">
    <source>
        <dbReference type="ARBA" id="ARBA00022452"/>
    </source>
</evidence>
<dbReference type="PANTHER" id="PTHR33619:SF3">
    <property type="entry name" value="POLYSACCHARIDE EXPORT PROTEIN GFCE-RELATED"/>
    <property type="match status" value="1"/>
</dbReference>
<keyword evidence="3" id="KW-0813">Transport</keyword>
<dbReference type="Pfam" id="PF18412">
    <property type="entry name" value="Wza_C"/>
    <property type="match status" value="1"/>
</dbReference>
<evidence type="ECO:0000256" key="2">
    <source>
        <dbReference type="ARBA" id="ARBA00009450"/>
    </source>
</evidence>
<evidence type="ECO:0000259" key="18">
    <source>
        <dbReference type="Pfam" id="PF22461"/>
    </source>
</evidence>
<keyword evidence="13" id="KW-0998">Cell outer membrane</keyword>
<feature type="domain" description="Polysaccharide export protein N-terminal" evidence="16">
    <location>
        <begin position="31"/>
        <end position="116"/>
    </location>
</feature>
<evidence type="ECO:0000256" key="14">
    <source>
        <dbReference type="ARBA" id="ARBA00023288"/>
    </source>
</evidence>
<evidence type="ECO:0000256" key="9">
    <source>
        <dbReference type="ARBA" id="ARBA00023065"/>
    </source>
</evidence>
<dbReference type="InterPro" id="IPR049712">
    <property type="entry name" value="Poly_export"/>
</dbReference>
<keyword evidence="11" id="KW-0472">Membrane</keyword>
<dbReference type="EMBL" id="CP150951">
    <property type="protein sequence ID" value="WZC49568.1"/>
    <property type="molecule type" value="Genomic_DNA"/>
</dbReference>
<evidence type="ECO:0000313" key="19">
    <source>
        <dbReference type="EMBL" id="WZC49568.1"/>
    </source>
</evidence>
<dbReference type="Pfam" id="PF02563">
    <property type="entry name" value="Poly_export"/>
    <property type="match status" value="1"/>
</dbReference>
<dbReference type="Gene3D" id="3.30.1950.10">
    <property type="entry name" value="wza like domain"/>
    <property type="match status" value="1"/>
</dbReference>
<keyword evidence="12" id="KW-0564">Palmitate</keyword>
<name>A0ABZ2V4V6_9RHOB</name>
<dbReference type="InterPro" id="IPR054765">
    <property type="entry name" value="SLBB_dom"/>
</dbReference>
<evidence type="ECO:0000313" key="20">
    <source>
        <dbReference type="Proteomes" id="UP001440612"/>
    </source>
</evidence>
<evidence type="ECO:0000256" key="11">
    <source>
        <dbReference type="ARBA" id="ARBA00023136"/>
    </source>
</evidence>
<evidence type="ECO:0000256" key="5">
    <source>
        <dbReference type="ARBA" id="ARBA00022597"/>
    </source>
</evidence>
<keyword evidence="7" id="KW-0732">Signal</keyword>
<dbReference type="InterPro" id="IPR003715">
    <property type="entry name" value="Poly_export_N"/>
</dbReference>
<evidence type="ECO:0000256" key="7">
    <source>
        <dbReference type="ARBA" id="ARBA00022729"/>
    </source>
</evidence>
<accession>A0ABZ2V4V6</accession>
<keyword evidence="20" id="KW-1185">Reference proteome</keyword>